<sequence length="425" mass="47296">MEESVLIVEDEMVSLTRAQTGLNAAGIVTHTAQNGAIALDILAKHPGIGTILLDWVMPVMDGPTFLNNIKADPRYKDIPVIMVTGQQQVEKQVTSFEAGVYQYFVKPVPNELMVAVVKQALDSYRNLLALKDEKESIREFALTRIERERQKASVDTSTLRAINEFYASSLNAHSYEELCQLLVVSVHTLKFDSAAKEGEPEEFKQLRCSIRSRSGQEVDLSDRGVSSKLDSMILENCLAQTVILHQGTYTAIPSKSGQVAVLIRNTPEATNEKLLAIYVISSLVEQFEERLLAFAAQEDMVRQHQQMRLVVSASTQEFRLVKKTYQSLKETQMDQLEALEQGLLERAATLPKGQQEDLKGFFSAWAAQAFQLFSKEEVADQKFLVNIEKLNDLLTGQSNAVALEPGQFGGVQSEIDRLLANLGRG</sequence>
<dbReference type="InterPro" id="IPR011006">
    <property type="entry name" value="CheY-like_superfamily"/>
</dbReference>
<evidence type="ECO:0000259" key="3">
    <source>
        <dbReference type="PROSITE" id="PS50110"/>
    </source>
</evidence>
<dbReference type="SUPFAM" id="SSF52172">
    <property type="entry name" value="CheY-like"/>
    <property type="match status" value="1"/>
</dbReference>
<dbReference type="InterPro" id="IPR050595">
    <property type="entry name" value="Bact_response_regulator"/>
</dbReference>
<comment type="caution">
    <text evidence="4">The sequence shown here is derived from an EMBL/GenBank/DDBJ whole genome shotgun (WGS) entry which is preliminary data.</text>
</comment>
<dbReference type="InterPro" id="IPR001789">
    <property type="entry name" value="Sig_transdc_resp-reg_receiver"/>
</dbReference>
<dbReference type="PANTHER" id="PTHR44591:SF3">
    <property type="entry name" value="RESPONSE REGULATORY DOMAIN-CONTAINING PROTEIN"/>
    <property type="match status" value="1"/>
</dbReference>
<dbReference type="Gene3D" id="3.40.50.2300">
    <property type="match status" value="1"/>
</dbReference>
<dbReference type="EMBL" id="MFNF01000024">
    <property type="protein sequence ID" value="OGH02154.1"/>
    <property type="molecule type" value="Genomic_DNA"/>
</dbReference>
<keyword evidence="1 2" id="KW-0597">Phosphoprotein</keyword>
<accession>A0A1F6GVK2</accession>
<gene>
    <name evidence="4" type="ORF">A2557_05205</name>
</gene>
<evidence type="ECO:0000256" key="2">
    <source>
        <dbReference type="PROSITE-ProRule" id="PRU00169"/>
    </source>
</evidence>
<proteinExistence type="predicted"/>
<dbReference type="PROSITE" id="PS50110">
    <property type="entry name" value="RESPONSE_REGULATORY"/>
    <property type="match status" value="1"/>
</dbReference>
<reference evidence="4 5" key="1">
    <citation type="journal article" date="2016" name="Nat. Commun.">
        <title>Thousands of microbial genomes shed light on interconnected biogeochemical processes in an aquifer system.</title>
        <authorList>
            <person name="Anantharaman K."/>
            <person name="Brown C.T."/>
            <person name="Hug L.A."/>
            <person name="Sharon I."/>
            <person name="Castelle C.J."/>
            <person name="Probst A.J."/>
            <person name="Thomas B.C."/>
            <person name="Singh A."/>
            <person name="Wilkins M.J."/>
            <person name="Karaoz U."/>
            <person name="Brodie E.L."/>
            <person name="Williams K.H."/>
            <person name="Hubbard S.S."/>
            <person name="Banfield J.F."/>
        </authorList>
    </citation>
    <scope>NUCLEOTIDE SEQUENCE [LARGE SCALE GENOMIC DNA]</scope>
</reference>
<evidence type="ECO:0000256" key="1">
    <source>
        <dbReference type="ARBA" id="ARBA00022553"/>
    </source>
</evidence>
<evidence type="ECO:0000313" key="5">
    <source>
        <dbReference type="Proteomes" id="UP000177583"/>
    </source>
</evidence>
<organism evidence="4 5">
    <name type="scientific">Candidatus Lambdaproteobacteria bacterium RIFOXYD2_FULL_56_26</name>
    <dbReference type="NCBI Taxonomy" id="1817773"/>
    <lineage>
        <taxon>Bacteria</taxon>
        <taxon>Pseudomonadati</taxon>
        <taxon>Pseudomonadota</taxon>
        <taxon>Candidatus Lambdaproteobacteria</taxon>
    </lineage>
</organism>
<dbReference type="SMART" id="SM00448">
    <property type="entry name" value="REC"/>
    <property type="match status" value="1"/>
</dbReference>
<feature type="domain" description="Response regulatory" evidence="3">
    <location>
        <begin position="4"/>
        <end position="121"/>
    </location>
</feature>
<dbReference type="Proteomes" id="UP000177583">
    <property type="component" value="Unassembled WGS sequence"/>
</dbReference>
<name>A0A1F6GVK2_9PROT</name>
<dbReference type="PANTHER" id="PTHR44591">
    <property type="entry name" value="STRESS RESPONSE REGULATOR PROTEIN 1"/>
    <property type="match status" value="1"/>
</dbReference>
<evidence type="ECO:0000313" key="4">
    <source>
        <dbReference type="EMBL" id="OGH02154.1"/>
    </source>
</evidence>
<protein>
    <recommendedName>
        <fullName evidence="3">Response regulatory domain-containing protein</fullName>
    </recommendedName>
</protein>
<dbReference type="AlphaFoldDB" id="A0A1F6GVK2"/>
<feature type="modified residue" description="4-aspartylphosphate" evidence="2">
    <location>
        <position position="54"/>
    </location>
</feature>
<dbReference type="GO" id="GO:0000160">
    <property type="term" value="P:phosphorelay signal transduction system"/>
    <property type="evidence" value="ECO:0007669"/>
    <property type="project" value="InterPro"/>
</dbReference>
<dbReference type="Pfam" id="PF00072">
    <property type="entry name" value="Response_reg"/>
    <property type="match status" value="1"/>
</dbReference>